<sequence length="275" mass="31435">MPTVGLGGSCYWCTEAIFRSLAGVEQVRQGWLCACGYDEPSEGVVVSYDEQIIDLHTLIQIHLHTHSCTSNHVLRDRYRSAVYVYNAEQGIEAEACLMLLQAEFDQPVITRVLDFEAFKPSCEQIQDYYYSNPDKPFCRNFITPKLQGLLEKFSDKVDQSQRAVIEAEVGQISKGRAEMTTKKDYPLEHDTVKHEYRMELDKDTYALITYSLEGNVLHLNYSEVPSSLRGQGIGEILMETVLTRIRDEGYKVLPVCGYISNYITKHDEWHDLVAD</sequence>
<feature type="domain" description="N-acetyltransferase" evidence="5">
    <location>
        <begin position="188"/>
        <end position="274"/>
    </location>
</feature>
<evidence type="ECO:0000313" key="6">
    <source>
        <dbReference type="EMBL" id="NBI53016.1"/>
    </source>
</evidence>
<dbReference type="Pfam" id="PF14542">
    <property type="entry name" value="Acetyltransf_CG"/>
    <property type="match status" value="1"/>
</dbReference>
<comment type="catalytic activity">
    <reaction evidence="3">
        <text>L-methionyl-[protein] + [thioredoxin]-disulfide + H2O = L-methionyl-(S)-S-oxide-[protein] + [thioredoxin]-dithiol</text>
        <dbReference type="Rhea" id="RHEA:14217"/>
        <dbReference type="Rhea" id="RHEA-COMP:10698"/>
        <dbReference type="Rhea" id="RHEA-COMP:10700"/>
        <dbReference type="Rhea" id="RHEA-COMP:12313"/>
        <dbReference type="Rhea" id="RHEA-COMP:12315"/>
        <dbReference type="ChEBI" id="CHEBI:15377"/>
        <dbReference type="ChEBI" id="CHEBI:16044"/>
        <dbReference type="ChEBI" id="CHEBI:29950"/>
        <dbReference type="ChEBI" id="CHEBI:44120"/>
        <dbReference type="ChEBI" id="CHEBI:50058"/>
        <dbReference type="EC" id="1.8.4.11"/>
    </reaction>
</comment>
<name>A0ABW9YIB5_9GAMM</name>
<dbReference type="InterPro" id="IPR002569">
    <property type="entry name" value="Met_Sox_Rdtase_MsrA_dom"/>
</dbReference>
<evidence type="ECO:0000256" key="4">
    <source>
        <dbReference type="ARBA" id="ARBA00048782"/>
    </source>
</evidence>
<comment type="caution">
    <text evidence="6">The sequence shown here is derived from an EMBL/GenBank/DDBJ whole genome shotgun (WGS) entry which is preliminary data.</text>
</comment>
<dbReference type="Proteomes" id="UP000738517">
    <property type="component" value="Unassembled WGS sequence"/>
</dbReference>
<dbReference type="Gene3D" id="3.40.630.30">
    <property type="match status" value="1"/>
</dbReference>
<dbReference type="PANTHER" id="PTHR43774:SF1">
    <property type="entry name" value="PEPTIDE METHIONINE SULFOXIDE REDUCTASE MSRA 2"/>
    <property type="match status" value="1"/>
</dbReference>
<gene>
    <name evidence="6" type="ORF">EIZ48_10550</name>
</gene>
<dbReference type="PANTHER" id="PTHR43774">
    <property type="entry name" value="PEPTIDE METHIONINE SULFOXIDE REDUCTASE"/>
    <property type="match status" value="1"/>
</dbReference>
<dbReference type="EMBL" id="RSEJ01000009">
    <property type="protein sequence ID" value="NBI53016.1"/>
    <property type="molecule type" value="Genomic_DNA"/>
</dbReference>
<dbReference type="InterPro" id="IPR016181">
    <property type="entry name" value="Acyl_CoA_acyltransferase"/>
</dbReference>
<protein>
    <recommendedName>
        <fullName evidence="1">peptide-methionine (S)-S-oxide reductase</fullName>
        <ecNumber evidence="1">1.8.4.11</ecNumber>
    </recommendedName>
</protein>
<comment type="catalytic activity">
    <reaction evidence="4">
        <text>[thioredoxin]-disulfide + L-methionine + H2O = L-methionine (S)-S-oxide + [thioredoxin]-dithiol</text>
        <dbReference type="Rhea" id="RHEA:19993"/>
        <dbReference type="Rhea" id="RHEA-COMP:10698"/>
        <dbReference type="Rhea" id="RHEA-COMP:10700"/>
        <dbReference type="ChEBI" id="CHEBI:15377"/>
        <dbReference type="ChEBI" id="CHEBI:29950"/>
        <dbReference type="ChEBI" id="CHEBI:50058"/>
        <dbReference type="ChEBI" id="CHEBI:57844"/>
        <dbReference type="ChEBI" id="CHEBI:58772"/>
        <dbReference type="EC" id="1.8.4.11"/>
    </reaction>
</comment>
<organism evidence="6 7">
    <name type="scientific">Photobacterium alginatilyticum</name>
    <dbReference type="NCBI Taxonomy" id="1775171"/>
    <lineage>
        <taxon>Bacteria</taxon>
        <taxon>Pseudomonadati</taxon>
        <taxon>Pseudomonadota</taxon>
        <taxon>Gammaproteobacteria</taxon>
        <taxon>Vibrionales</taxon>
        <taxon>Vibrionaceae</taxon>
        <taxon>Photobacterium</taxon>
    </lineage>
</organism>
<dbReference type="Gene3D" id="3.30.1060.10">
    <property type="entry name" value="Peptide methionine sulphoxide reductase MsrA"/>
    <property type="match status" value="1"/>
</dbReference>
<evidence type="ECO:0000259" key="5">
    <source>
        <dbReference type="PROSITE" id="PS51729"/>
    </source>
</evidence>
<keyword evidence="2" id="KW-0560">Oxidoreductase</keyword>
<evidence type="ECO:0000256" key="3">
    <source>
        <dbReference type="ARBA" id="ARBA00047806"/>
    </source>
</evidence>
<dbReference type="RefSeq" id="WP_160650771.1">
    <property type="nucleotide sequence ID" value="NZ_RSEJ01000009.1"/>
</dbReference>
<reference evidence="6 7" key="1">
    <citation type="journal article" date="2017" name="Int. J. Syst. Evol. Microbiol.">
        <title>Photobacterium alginatilyticum sp. nov., a marine bacterium isolated from bottom seawater.</title>
        <authorList>
            <person name="Wang X."/>
            <person name="Wang Y."/>
            <person name="Yang X."/>
            <person name="Sun H."/>
            <person name="Li B."/>
            <person name="Zhang X.H."/>
        </authorList>
    </citation>
    <scope>NUCLEOTIDE SEQUENCE [LARGE SCALE GENOMIC DNA]</scope>
    <source>
        <strain evidence="6 7">P03D4</strain>
    </source>
</reference>
<dbReference type="SUPFAM" id="SSF55068">
    <property type="entry name" value="Peptide methionine sulfoxide reductase"/>
    <property type="match status" value="1"/>
</dbReference>
<dbReference type="Pfam" id="PF01625">
    <property type="entry name" value="PMSR"/>
    <property type="match status" value="1"/>
</dbReference>
<dbReference type="PROSITE" id="PS51729">
    <property type="entry name" value="GNAT_YJDJ"/>
    <property type="match status" value="1"/>
</dbReference>
<evidence type="ECO:0000256" key="1">
    <source>
        <dbReference type="ARBA" id="ARBA00012502"/>
    </source>
</evidence>
<dbReference type="InterPro" id="IPR031165">
    <property type="entry name" value="GNAT_YJDJ"/>
</dbReference>
<dbReference type="SUPFAM" id="SSF55729">
    <property type="entry name" value="Acyl-CoA N-acyltransferases (Nat)"/>
    <property type="match status" value="1"/>
</dbReference>
<keyword evidence="7" id="KW-1185">Reference proteome</keyword>
<evidence type="ECO:0000256" key="2">
    <source>
        <dbReference type="ARBA" id="ARBA00023002"/>
    </source>
</evidence>
<dbReference type="EC" id="1.8.4.11" evidence="1"/>
<evidence type="ECO:0000313" key="7">
    <source>
        <dbReference type="Proteomes" id="UP000738517"/>
    </source>
</evidence>
<accession>A0ABW9YIB5</accession>
<dbReference type="InterPro" id="IPR036509">
    <property type="entry name" value="Met_Sox_Rdtase_MsrA_sf"/>
</dbReference>
<proteinExistence type="predicted"/>